<keyword evidence="3" id="KW-1185">Reference proteome</keyword>
<feature type="chain" id="PRO_5043788213" evidence="1">
    <location>
        <begin position="33"/>
        <end position="61"/>
    </location>
</feature>
<sequence>MWGFCGLSGKPGRCFFICVPTLLLLHMKAVYFGSPDSRDYNLVLRAEWVILCKGSIGGVFL</sequence>
<dbReference type="AlphaFoldDB" id="A0AAW0ICW1"/>
<gene>
    <name evidence="2" type="ORF">U0070_018584</name>
</gene>
<feature type="signal peptide" evidence="1">
    <location>
        <begin position="1"/>
        <end position="32"/>
    </location>
</feature>
<proteinExistence type="predicted"/>
<evidence type="ECO:0000313" key="2">
    <source>
        <dbReference type="EMBL" id="KAK7812024.1"/>
    </source>
</evidence>
<comment type="caution">
    <text evidence="2">The sequence shown here is derived from an EMBL/GenBank/DDBJ whole genome shotgun (WGS) entry which is preliminary data.</text>
</comment>
<evidence type="ECO:0000313" key="3">
    <source>
        <dbReference type="Proteomes" id="UP001488838"/>
    </source>
</evidence>
<reference evidence="2 3" key="1">
    <citation type="journal article" date="2023" name="bioRxiv">
        <title>Conserved and derived expression patterns and positive selection on dental genes reveal complex evolutionary context of ever-growing rodent molars.</title>
        <authorList>
            <person name="Calamari Z.T."/>
            <person name="Song A."/>
            <person name="Cohen E."/>
            <person name="Akter M."/>
            <person name="Roy R.D."/>
            <person name="Hallikas O."/>
            <person name="Christensen M.M."/>
            <person name="Li P."/>
            <person name="Marangoni P."/>
            <person name="Jernvall J."/>
            <person name="Klein O.D."/>
        </authorList>
    </citation>
    <scope>NUCLEOTIDE SEQUENCE [LARGE SCALE GENOMIC DNA]</scope>
    <source>
        <strain evidence="2">V071</strain>
    </source>
</reference>
<name>A0AAW0ICW1_MYOGA</name>
<keyword evidence="1" id="KW-0732">Signal</keyword>
<organism evidence="2 3">
    <name type="scientific">Myodes glareolus</name>
    <name type="common">Bank vole</name>
    <name type="synonym">Clethrionomys glareolus</name>
    <dbReference type="NCBI Taxonomy" id="447135"/>
    <lineage>
        <taxon>Eukaryota</taxon>
        <taxon>Metazoa</taxon>
        <taxon>Chordata</taxon>
        <taxon>Craniata</taxon>
        <taxon>Vertebrata</taxon>
        <taxon>Euteleostomi</taxon>
        <taxon>Mammalia</taxon>
        <taxon>Eutheria</taxon>
        <taxon>Euarchontoglires</taxon>
        <taxon>Glires</taxon>
        <taxon>Rodentia</taxon>
        <taxon>Myomorpha</taxon>
        <taxon>Muroidea</taxon>
        <taxon>Cricetidae</taxon>
        <taxon>Arvicolinae</taxon>
        <taxon>Myodes</taxon>
    </lineage>
</organism>
<protein>
    <submittedName>
        <fullName evidence="2">Uncharacterized protein</fullName>
    </submittedName>
</protein>
<dbReference type="EMBL" id="JBBHLL010000160">
    <property type="protein sequence ID" value="KAK7812024.1"/>
    <property type="molecule type" value="Genomic_DNA"/>
</dbReference>
<evidence type="ECO:0000256" key="1">
    <source>
        <dbReference type="SAM" id="SignalP"/>
    </source>
</evidence>
<accession>A0AAW0ICW1</accession>
<dbReference type="Proteomes" id="UP001488838">
    <property type="component" value="Unassembled WGS sequence"/>
</dbReference>